<dbReference type="Gene3D" id="3.40.190.10">
    <property type="entry name" value="Periplasmic binding protein-like II"/>
    <property type="match status" value="2"/>
</dbReference>
<dbReference type="KEGG" id="ccin:107268803"/>
<sequence>MASIPSGKAKTLTKEAKAPGDTTLVSPVSKDPSCSLPKKEERTPGQDVKSTENLRASSESVVSNNTASSQKDSNEAKDHGKESNGSGAPDTDEVKGIDRPALPEELTLKGLLEQPVEEPEKPRKIPVQQGLDSYKPANAAVPRKRPPLPPPALEGRPLVLATHLVPSLSIGLFEILADAIEAATNKPVVIVYEPRTDRPVAKDVVDIAVLPPNENWPDGELLPVSFVFNHLLNVDKVPGVYVDVIVAADQAAHVENIVDLRGHRCALPDRRKATGAAMLLFSYLRNKGESPAFFGNTLDTSSHLETLQMVAGKQVEVGVLAAPVVNCHKNTLPGVNTLYVLSSLGPLPPYSIMMNKALSGTIREKVINYLLSVEKDEDWSERLSAYGISGFAEYSPDLYKLDDTNVATSVRYY</sequence>
<dbReference type="PANTHER" id="PTHR35841">
    <property type="entry name" value="PHOSPHONATES-BINDING PERIPLASMIC PROTEIN"/>
    <property type="match status" value="1"/>
</dbReference>
<name>A0AAJ7FLA7_CEPCN</name>
<protein>
    <submittedName>
        <fullName evidence="3 4">Uncharacterized protein LOC107268803</fullName>
    </submittedName>
</protein>
<feature type="region of interest" description="Disordered" evidence="1">
    <location>
        <begin position="1"/>
        <end position="96"/>
    </location>
</feature>
<evidence type="ECO:0000256" key="1">
    <source>
        <dbReference type="SAM" id="MobiDB-lite"/>
    </source>
</evidence>
<evidence type="ECO:0000313" key="2">
    <source>
        <dbReference type="Proteomes" id="UP000694920"/>
    </source>
</evidence>
<feature type="compositionally biased region" description="Polar residues" evidence="1">
    <location>
        <begin position="53"/>
        <end position="71"/>
    </location>
</feature>
<dbReference type="Pfam" id="PF12974">
    <property type="entry name" value="Phosphonate-bd"/>
    <property type="match status" value="1"/>
</dbReference>
<dbReference type="RefSeq" id="XP_024941836.1">
    <property type="nucleotide sequence ID" value="XM_025086068.1"/>
</dbReference>
<reference evidence="3 4" key="1">
    <citation type="submission" date="2025-04" db="UniProtKB">
        <authorList>
            <consortium name="RefSeq"/>
        </authorList>
    </citation>
    <scope>IDENTIFICATION</scope>
</reference>
<dbReference type="SUPFAM" id="SSF53850">
    <property type="entry name" value="Periplasmic binding protein-like II"/>
    <property type="match status" value="1"/>
</dbReference>
<dbReference type="Proteomes" id="UP000694920">
    <property type="component" value="Unplaced"/>
</dbReference>
<evidence type="ECO:0000313" key="5">
    <source>
        <dbReference type="RefSeq" id="XP_024941836.1"/>
    </source>
</evidence>
<proteinExistence type="predicted"/>
<dbReference type="RefSeq" id="XP_024941835.1">
    <property type="nucleotide sequence ID" value="XM_025086067.1"/>
</dbReference>
<dbReference type="RefSeq" id="XP_015597418.1">
    <property type="nucleotide sequence ID" value="XM_015741932.2"/>
</dbReference>
<accession>A0AAJ7FLA7</accession>
<feature type="compositionally biased region" description="Basic and acidic residues" evidence="1">
    <location>
        <begin position="72"/>
        <end position="82"/>
    </location>
</feature>
<keyword evidence="2" id="KW-1185">Reference proteome</keyword>
<organism evidence="2 3">
    <name type="scientific">Cephus cinctus</name>
    <name type="common">Wheat stem sawfly</name>
    <dbReference type="NCBI Taxonomy" id="211228"/>
    <lineage>
        <taxon>Eukaryota</taxon>
        <taxon>Metazoa</taxon>
        <taxon>Ecdysozoa</taxon>
        <taxon>Arthropoda</taxon>
        <taxon>Hexapoda</taxon>
        <taxon>Insecta</taxon>
        <taxon>Pterygota</taxon>
        <taxon>Neoptera</taxon>
        <taxon>Endopterygota</taxon>
        <taxon>Hymenoptera</taxon>
        <taxon>Cephoidea</taxon>
        <taxon>Cephidae</taxon>
        <taxon>Cephus</taxon>
    </lineage>
</organism>
<evidence type="ECO:0000313" key="3">
    <source>
        <dbReference type="RefSeq" id="XP_015597418.1"/>
    </source>
</evidence>
<evidence type="ECO:0000313" key="4">
    <source>
        <dbReference type="RefSeq" id="XP_024941835.1"/>
    </source>
</evidence>
<dbReference type="AlphaFoldDB" id="A0AAJ7FLA7"/>
<feature type="region of interest" description="Disordered" evidence="1">
    <location>
        <begin position="110"/>
        <end position="132"/>
    </location>
</feature>
<dbReference type="GeneID" id="107268803"/>
<feature type="compositionally biased region" description="Basic and acidic residues" evidence="1">
    <location>
        <begin position="37"/>
        <end position="52"/>
    </location>
</feature>
<gene>
    <name evidence="3 4 5" type="primary">LOC107268803</name>
</gene>
<dbReference type="PANTHER" id="PTHR35841:SF1">
    <property type="entry name" value="PHOSPHONATES-BINDING PERIPLASMIC PROTEIN"/>
    <property type="match status" value="1"/>
</dbReference>